<reference evidence="2 3" key="1">
    <citation type="submission" date="2020-02" db="EMBL/GenBank/DDBJ databases">
        <title>Draft genome sequence of Haematococcus lacustris strain NIES-144.</title>
        <authorList>
            <person name="Morimoto D."/>
            <person name="Nakagawa S."/>
            <person name="Yoshida T."/>
            <person name="Sawayama S."/>
        </authorList>
    </citation>
    <scope>NUCLEOTIDE SEQUENCE [LARGE SCALE GENOMIC DNA]</scope>
    <source>
        <strain evidence="2 3">NIES-144</strain>
    </source>
</reference>
<evidence type="ECO:0000256" key="1">
    <source>
        <dbReference type="SAM" id="MobiDB-lite"/>
    </source>
</evidence>
<sequence>MARPLQTLKQPYFAVVRIVCLLLASQHIAVIALVSAARANSSLDSLKDAATGPPLSAPDPRSHPFADFVLRWAGPEVHQQLEALQHRHLGQPSAAVQPLLAAVRAGLARKAPTGSTRSRGTTAQPTAQGAATLPTYSEGWAAAQSARVEPVPDSVRLPVLLVPPLTGVELDVKLDK</sequence>
<proteinExistence type="predicted"/>
<dbReference type="EMBL" id="BLLF01000060">
    <property type="protein sequence ID" value="GFH06861.1"/>
    <property type="molecule type" value="Genomic_DNA"/>
</dbReference>
<dbReference type="Proteomes" id="UP000485058">
    <property type="component" value="Unassembled WGS sequence"/>
</dbReference>
<protein>
    <submittedName>
        <fullName evidence="2">Uncharacterized protein</fullName>
    </submittedName>
</protein>
<keyword evidence="3" id="KW-1185">Reference proteome</keyword>
<name>A0A699YBX7_HAELA</name>
<evidence type="ECO:0000313" key="2">
    <source>
        <dbReference type="EMBL" id="GFH06861.1"/>
    </source>
</evidence>
<organism evidence="2 3">
    <name type="scientific">Haematococcus lacustris</name>
    <name type="common">Green alga</name>
    <name type="synonym">Haematococcus pluvialis</name>
    <dbReference type="NCBI Taxonomy" id="44745"/>
    <lineage>
        <taxon>Eukaryota</taxon>
        <taxon>Viridiplantae</taxon>
        <taxon>Chlorophyta</taxon>
        <taxon>core chlorophytes</taxon>
        <taxon>Chlorophyceae</taxon>
        <taxon>CS clade</taxon>
        <taxon>Chlamydomonadales</taxon>
        <taxon>Haematococcaceae</taxon>
        <taxon>Haematococcus</taxon>
    </lineage>
</organism>
<accession>A0A699YBX7</accession>
<dbReference type="AlphaFoldDB" id="A0A699YBX7"/>
<gene>
    <name evidence="2" type="ORF">HaLaN_01570</name>
</gene>
<feature type="region of interest" description="Disordered" evidence="1">
    <location>
        <begin position="110"/>
        <end position="131"/>
    </location>
</feature>
<evidence type="ECO:0000313" key="3">
    <source>
        <dbReference type="Proteomes" id="UP000485058"/>
    </source>
</evidence>
<feature type="compositionally biased region" description="Low complexity" evidence="1">
    <location>
        <begin position="120"/>
        <end position="131"/>
    </location>
</feature>
<comment type="caution">
    <text evidence="2">The sequence shown here is derived from an EMBL/GenBank/DDBJ whole genome shotgun (WGS) entry which is preliminary data.</text>
</comment>